<dbReference type="AlphaFoldDB" id="A0A0F8XU07"/>
<organism evidence="3">
    <name type="scientific">marine sediment metagenome</name>
    <dbReference type="NCBI Taxonomy" id="412755"/>
    <lineage>
        <taxon>unclassified sequences</taxon>
        <taxon>metagenomes</taxon>
        <taxon>ecological metagenomes</taxon>
    </lineage>
</organism>
<evidence type="ECO:0000313" key="3">
    <source>
        <dbReference type="EMBL" id="KKK72602.1"/>
    </source>
</evidence>
<feature type="non-terminal residue" evidence="3">
    <location>
        <position position="162"/>
    </location>
</feature>
<dbReference type="GO" id="GO:0046872">
    <property type="term" value="F:metal ion binding"/>
    <property type="evidence" value="ECO:0007669"/>
    <property type="project" value="UniProtKB-KW"/>
</dbReference>
<proteinExistence type="predicted"/>
<dbReference type="SUPFAM" id="SSF51126">
    <property type="entry name" value="Pectin lyase-like"/>
    <property type="match status" value="1"/>
</dbReference>
<dbReference type="PANTHER" id="PTHR42970:SF1">
    <property type="entry name" value="PECTATE LYASE C-RELATED"/>
    <property type="match status" value="1"/>
</dbReference>
<dbReference type="Gene3D" id="2.160.20.10">
    <property type="entry name" value="Single-stranded right-handed beta-helix, Pectin lyase-like"/>
    <property type="match status" value="1"/>
</dbReference>
<dbReference type="PANTHER" id="PTHR42970">
    <property type="entry name" value="PECTATE LYASE C-RELATED"/>
    <property type="match status" value="1"/>
</dbReference>
<protein>
    <submittedName>
        <fullName evidence="3">Uncharacterized protein</fullName>
    </submittedName>
</protein>
<dbReference type="InterPro" id="IPR052063">
    <property type="entry name" value="Polysaccharide_Lyase_1"/>
</dbReference>
<keyword evidence="1" id="KW-0479">Metal-binding</keyword>
<dbReference type="InterPro" id="IPR012334">
    <property type="entry name" value="Pectin_lyas_fold"/>
</dbReference>
<sequence>MASKLALVALFVVGIIVGPPSGWSARSTVVVVPDTVVAFPGAEGWGAMALDACRALLLQHLVVSNTNNSGVGSLRQALVTDARSDRYTIITFTTGGTITLSSDIRITASCIYLAGQSAPGGGILIKNNGLRFDGGQQLIRYIRVRLDAVGFKSSIRFVHSDA</sequence>
<comment type="caution">
    <text evidence="3">The sequence shown here is derived from an EMBL/GenBank/DDBJ whole genome shotgun (WGS) entry which is preliminary data.</text>
</comment>
<accession>A0A0F8XU07</accession>
<evidence type="ECO:0000256" key="1">
    <source>
        <dbReference type="ARBA" id="ARBA00022723"/>
    </source>
</evidence>
<reference evidence="3" key="1">
    <citation type="journal article" date="2015" name="Nature">
        <title>Complex archaea that bridge the gap between prokaryotes and eukaryotes.</title>
        <authorList>
            <person name="Spang A."/>
            <person name="Saw J.H."/>
            <person name="Jorgensen S.L."/>
            <person name="Zaremba-Niedzwiedzka K."/>
            <person name="Martijn J."/>
            <person name="Lind A.E."/>
            <person name="van Eijk R."/>
            <person name="Schleper C."/>
            <person name="Guy L."/>
            <person name="Ettema T.J."/>
        </authorList>
    </citation>
    <scope>NUCLEOTIDE SEQUENCE</scope>
</reference>
<dbReference type="InterPro" id="IPR011050">
    <property type="entry name" value="Pectin_lyase_fold/virulence"/>
</dbReference>
<keyword evidence="2" id="KW-0325">Glycoprotein</keyword>
<dbReference type="EMBL" id="LAZR01057178">
    <property type="protein sequence ID" value="KKK72602.1"/>
    <property type="molecule type" value="Genomic_DNA"/>
</dbReference>
<evidence type="ECO:0000256" key="2">
    <source>
        <dbReference type="ARBA" id="ARBA00023180"/>
    </source>
</evidence>
<gene>
    <name evidence="3" type="ORF">LCGC14_2902250</name>
</gene>
<name>A0A0F8XU07_9ZZZZ</name>